<dbReference type="InterPro" id="IPR000537">
    <property type="entry name" value="UbiA_prenyltransferase"/>
</dbReference>
<dbReference type="UniPathway" id="UPA00079"/>
<dbReference type="CDD" id="cd13962">
    <property type="entry name" value="PT_UbiA_UBIAD1"/>
    <property type="match status" value="1"/>
</dbReference>
<feature type="transmembrane region" description="Helical" evidence="8">
    <location>
        <begin position="144"/>
        <end position="164"/>
    </location>
</feature>
<keyword evidence="5 8" id="KW-0812">Transmembrane</keyword>
<dbReference type="GO" id="GO:0016020">
    <property type="term" value="C:membrane"/>
    <property type="evidence" value="ECO:0007669"/>
    <property type="project" value="UniProtKB-SubCell"/>
</dbReference>
<gene>
    <name evidence="9" type="ORF">LACPI_0842</name>
</gene>
<keyword evidence="6 8" id="KW-1133">Transmembrane helix</keyword>
<keyword evidence="4 9" id="KW-0808">Transferase</keyword>
<feature type="transmembrane region" description="Helical" evidence="8">
    <location>
        <begin position="113"/>
        <end position="132"/>
    </location>
</feature>
<feature type="transmembrane region" description="Helical" evidence="8">
    <location>
        <begin position="291"/>
        <end position="312"/>
    </location>
</feature>
<evidence type="ECO:0000256" key="3">
    <source>
        <dbReference type="ARBA" id="ARBA00022428"/>
    </source>
</evidence>
<protein>
    <submittedName>
        <fullName evidence="9">UbiA superfamily prenyltransferase</fullName>
    </submittedName>
</protein>
<dbReference type="EMBL" id="LN774769">
    <property type="protein sequence ID" value="CEN28042.1"/>
    <property type="molecule type" value="Genomic_DNA"/>
</dbReference>
<evidence type="ECO:0000256" key="8">
    <source>
        <dbReference type="SAM" id="Phobius"/>
    </source>
</evidence>
<dbReference type="PANTHER" id="PTHR13929">
    <property type="entry name" value="1,4-DIHYDROXY-2-NAPHTHOATE OCTAPRENYLTRANSFERASE"/>
    <property type="match status" value="1"/>
</dbReference>
<dbReference type="STRING" id="1364.LP2241_20411"/>
<dbReference type="PANTHER" id="PTHR13929:SF0">
    <property type="entry name" value="UBIA PRENYLTRANSFERASE DOMAIN-CONTAINING PROTEIN 1"/>
    <property type="match status" value="1"/>
</dbReference>
<comment type="subcellular location">
    <subcellularLocation>
        <location evidence="1">Membrane</location>
        <topology evidence="1">Multi-pass membrane protein</topology>
    </subcellularLocation>
</comment>
<dbReference type="GO" id="GO:0009234">
    <property type="term" value="P:menaquinone biosynthetic process"/>
    <property type="evidence" value="ECO:0007669"/>
    <property type="project" value="UniProtKB-UniPathway"/>
</dbReference>
<dbReference type="GO" id="GO:0004659">
    <property type="term" value="F:prenyltransferase activity"/>
    <property type="evidence" value="ECO:0007669"/>
    <property type="project" value="InterPro"/>
</dbReference>
<dbReference type="Gene3D" id="1.10.357.140">
    <property type="entry name" value="UbiA prenyltransferase"/>
    <property type="match status" value="1"/>
</dbReference>
<feature type="transmembrane region" description="Helical" evidence="8">
    <location>
        <begin position="88"/>
        <end position="107"/>
    </location>
</feature>
<name>A0A0D6DWB2_9LACT</name>
<dbReference type="HOGENOM" id="CLU_043611_3_1_9"/>
<sequence>MSLNTFLNFTRIQTLPAALLSPIAGLIFSLYYFKSFHLAPTLLFFIGLIAINLFVSAWNNLMDYQKALDPDYKTHENILSTRQIPPILALKICLSLLAIDVIVGVGAVLTTNIAILPIGALCFLIAIFYTFGPFAFSRFPLGEILAGFAEGICGFFFGIYINAFDKGFFLAFFDKWRLTFTIDFAIFVPIVLVGIMCFCMNFNVMLADNICDLTQDEKNGRLTLPHYMGIPKALKLYVAMYSLASLTILLAIIVGILPKTVLLMLVIAPLIIKNIRTFLRKQDKRETFILSVNNLMLYNGALAITMVIGLILR</sequence>
<organism evidence="9 10">
    <name type="scientific">Pseudolactococcus piscium MKFS47</name>
    <dbReference type="NCBI Taxonomy" id="297352"/>
    <lineage>
        <taxon>Bacteria</taxon>
        <taxon>Bacillati</taxon>
        <taxon>Bacillota</taxon>
        <taxon>Bacilli</taxon>
        <taxon>Lactobacillales</taxon>
        <taxon>Streptococcaceae</taxon>
        <taxon>Pseudolactococcus</taxon>
    </lineage>
</organism>
<evidence type="ECO:0000256" key="5">
    <source>
        <dbReference type="ARBA" id="ARBA00022692"/>
    </source>
</evidence>
<keyword evidence="3" id="KW-0474">Menaquinone biosynthesis</keyword>
<reference evidence="10" key="1">
    <citation type="submission" date="2015-01" db="EMBL/GenBank/DDBJ databases">
        <authorList>
            <person name="Andreevskaya M."/>
        </authorList>
    </citation>
    <scope>NUCLEOTIDE SEQUENCE [LARGE SCALE GENOMIC DNA]</scope>
    <source>
        <strain evidence="10">MKFS47</strain>
    </source>
</reference>
<evidence type="ECO:0000256" key="4">
    <source>
        <dbReference type="ARBA" id="ARBA00022679"/>
    </source>
</evidence>
<evidence type="ECO:0000313" key="9">
    <source>
        <dbReference type="EMBL" id="CEN28042.1"/>
    </source>
</evidence>
<dbReference type="GO" id="GO:0042371">
    <property type="term" value="P:vitamin K biosynthetic process"/>
    <property type="evidence" value="ECO:0007669"/>
    <property type="project" value="TreeGrafter"/>
</dbReference>
<keyword evidence="7 8" id="KW-0472">Membrane</keyword>
<comment type="pathway">
    <text evidence="2">Quinol/quinone metabolism; menaquinone biosynthesis.</text>
</comment>
<dbReference type="Proteomes" id="UP000033166">
    <property type="component" value="Chromosome I"/>
</dbReference>
<dbReference type="Pfam" id="PF01040">
    <property type="entry name" value="UbiA"/>
    <property type="match status" value="1"/>
</dbReference>
<accession>A0A0D6DWB2</accession>
<feature type="transmembrane region" description="Helical" evidence="8">
    <location>
        <begin position="38"/>
        <end position="58"/>
    </location>
</feature>
<dbReference type="InterPro" id="IPR044878">
    <property type="entry name" value="UbiA_sf"/>
</dbReference>
<feature type="transmembrane region" description="Helical" evidence="8">
    <location>
        <begin position="12"/>
        <end position="32"/>
    </location>
</feature>
<evidence type="ECO:0000256" key="6">
    <source>
        <dbReference type="ARBA" id="ARBA00022989"/>
    </source>
</evidence>
<evidence type="ECO:0000313" key="10">
    <source>
        <dbReference type="Proteomes" id="UP000033166"/>
    </source>
</evidence>
<dbReference type="KEGG" id="lpk:LACPI_0842"/>
<evidence type="ECO:0000256" key="1">
    <source>
        <dbReference type="ARBA" id="ARBA00004141"/>
    </source>
</evidence>
<dbReference type="RefSeq" id="WP_047915230.1">
    <property type="nucleotide sequence ID" value="NZ_LN774769.1"/>
</dbReference>
<dbReference type="AlphaFoldDB" id="A0A0D6DWB2"/>
<feature type="transmembrane region" description="Helical" evidence="8">
    <location>
        <begin position="184"/>
        <end position="206"/>
    </location>
</feature>
<proteinExistence type="predicted"/>
<dbReference type="InterPro" id="IPR026046">
    <property type="entry name" value="UBIAD1"/>
</dbReference>
<evidence type="ECO:0000256" key="2">
    <source>
        <dbReference type="ARBA" id="ARBA00004863"/>
    </source>
</evidence>
<evidence type="ECO:0000256" key="7">
    <source>
        <dbReference type="ARBA" id="ARBA00023136"/>
    </source>
</evidence>